<reference evidence="2 3" key="1">
    <citation type="submission" date="2019-08" db="EMBL/GenBank/DDBJ databases">
        <title>Draft genome sequence of Ulvibacter marinus type strain NBRC 109484.</title>
        <authorList>
            <person name="Kawano K."/>
            <person name="Ushijima N."/>
            <person name="Kihara M."/>
            <person name="Itoh H."/>
        </authorList>
    </citation>
    <scope>NUCLEOTIDE SEQUENCE [LARGE SCALE GENOMIC DNA]</scope>
    <source>
        <strain evidence="2 3">NBRC 109484</strain>
    </source>
</reference>
<dbReference type="Proteomes" id="UP000326509">
    <property type="component" value="Unassembled WGS sequence"/>
</dbReference>
<proteinExistence type="predicted"/>
<dbReference type="Pfam" id="PF01381">
    <property type="entry name" value="HTH_3"/>
    <property type="match status" value="1"/>
</dbReference>
<dbReference type="OrthoDB" id="7865033at2"/>
<keyword evidence="3" id="KW-1185">Reference proteome</keyword>
<gene>
    <name evidence="2" type="ORF">ULMA_17200</name>
</gene>
<dbReference type="PROSITE" id="PS50943">
    <property type="entry name" value="HTH_CROC1"/>
    <property type="match status" value="1"/>
</dbReference>
<feature type="domain" description="HTH cro/C1-type" evidence="1">
    <location>
        <begin position="4"/>
        <end position="58"/>
    </location>
</feature>
<dbReference type="InterPro" id="IPR001387">
    <property type="entry name" value="Cro/C1-type_HTH"/>
</dbReference>
<evidence type="ECO:0000313" key="3">
    <source>
        <dbReference type="Proteomes" id="UP000326509"/>
    </source>
</evidence>
<dbReference type="SUPFAM" id="SSF47413">
    <property type="entry name" value="lambda repressor-like DNA-binding domains"/>
    <property type="match status" value="1"/>
</dbReference>
<dbReference type="Gene3D" id="1.10.260.40">
    <property type="entry name" value="lambda repressor-like DNA-binding domains"/>
    <property type="match status" value="1"/>
</dbReference>
<organism evidence="2 3">
    <name type="scientific">Patiriisocius marinus</name>
    <dbReference type="NCBI Taxonomy" id="1397112"/>
    <lineage>
        <taxon>Bacteria</taxon>
        <taxon>Pseudomonadati</taxon>
        <taxon>Bacteroidota</taxon>
        <taxon>Flavobacteriia</taxon>
        <taxon>Flavobacteriales</taxon>
        <taxon>Flavobacteriaceae</taxon>
        <taxon>Patiriisocius</taxon>
    </lineage>
</organism>
<dbReference type="AlphaFoldDB" id="A0A5J4IYQ7"/>
<dbReference type="RefSeq" id="WP_151674066.1">
    <property type="nucleotide sequence ID" value="NZ_BKCG01000004.1"/>
</dbReference>
<evidence type="ECO:0000259" key="1">
    <source>
        <dbReference type="PROSITE" id="PS50943"/>
    </source>
</evidence>
<evidence type="ECO:0000313" key="2">
    <source>
        <dbReference type="EMBL" id="GER59612.1"/>
    </source>
</evidence>
<dbReference type="SMART" id="SM00530">
    <property type="entry name" value="HTH_XRE"/>
    <property type="match status" value="1"/>
</dbReference>
<accession>A0A5J4IYQ7</accession>
<sequence length="64" mass="7480">MNRIKAVLEQKGIKQKWLAKELGKSYNMVNAYAQNRQQPRLEILNEIATILDVDVRELIEPTKK</sequence>
<protein>
    <submittedName>
        <fullName evidence="2">Transcriptional regulator</fullName>
    </submittedName>
</protein>
<dbReference type="InterPro" id="IPR010982">
    <property type="entry name" value="Lambda_DNA-bd_dom_sf"/>
</dbReference>
<dbReference type="GO" id="GO:0003677">
    <property type="term" value="F:DNA binding"/>
    <property type="evidence" value="ECO:0007669"/>
    <property type="project" value="InterPro"/>
</dbReference>
<dbReference type="EMBL" id="BKCG01000004">
    <property type="protein sequence ID" value="GER59612.1"/>
    <property type="molecule type" value="Genomic_DNA"/>
</dbReference>
<name>A0A5J4IYQ7_9FLAO</name>
<dbReference type="CDD" id="cd00093">
    <property type="entry name" value="HTH_XRE"/>
    <property type="match status" value="1"/>
</dbReference>
<comment type="caution">
    <text evidence="2">The sequence shown here is derived from an EMBL/GenBank/DDBJ whole genome shotgun (WGS) entry which is preliminary data.</text>
</comment>